<sequence>MFARSETSLMKLSHLVFSGHYISDQNLLKILTKLPALTFFAFEETCLLDEKSRALTAHFFQGLISADVMPKLTRLELIFYAGTIPIDDLVLFLESRRPSLEDDKSSMRLLPLEQGRFGISSPQTCITLMDRLSGLCSGGLVVKLSTTIPVLDKYLWVALHGKFMVSCSPPIFLKKEPSYWDREPDDPQEEEEEDYLNVNYWGSAAMIVTDRVRSVYPCRLEFVRTTTTLGTQPCVVLADTKDRAAMFKEVGSEQLKAVQAARADTIPHWYWLE</sequence>
<accession>A0A9P5UDV7</accession>
<evidence type="ECO:0000313" key="2">
    <source>
        <dbReference type="Proteomes" id="UP000772434"/>
    </source>
</evidence>
<reference evidence="1" key="1">
    <citation type="submission" date="2020-11" db="EMBL/GenBank/DDBJ databases">
        <authorList>
            <consortium name="DOE Joint Genome Institute"/>
            <person name="Ahrendt S."/>
            <person name="Riley R."/>
            <person name="Andreopoulos W."/>
            <person name="Labutti K."/>
            <person name="Pangilinan J."/>
            <person name="Ruiz-Duenas F.J."/>
            <person name="Barrasa J.M."/>
            <person name="Sanchez-Garcia M."/>
            <person name="Camarero S."/>
            <person name="Miyauchi S."/>
            <person name="Serrano A."/>
            <person name="Linde D."/>
            <person name="Babiker R."/>
            <person name="Drula E."/>
            <person name="Ayuso-Fernandez I."/>
            <person name="Pacheco R."/>
            <person name="Padilla G."/>
            <person name="Ferreira P."/>
            <person name="Barriuso J."/>
            <person name="Kellner H."/>
            <person name="Castanera R."/>
            <person name="Alfaro M."/>
            <person name="Ramirez L."/>
            <person name="Pisabarro A.G."/>
            <person name="Kuo A."/>
            <person name="Tritt A."/>
            <person name="Lipzen A."/>
            <person name="He G."/>
            <person name="Yan M."/>
            <person name="Ng V."/>
            <person name="Cullen D."/>
            <person name="Martin F."/>
            <person name="Rosso M.-N."/>
            <person name="Henrissat B."/>
            <person name="Hibbett D."/>
            <person name="Martinez A.T."/>
            <person name="Grigoriev I.V."/>
        </authorList>
    </citation>
    <scope>NUCLEOTIDE SEQUENCE</scope>
    <source>
        <strain evidence="1">AH 40177</strain>
    </source>
</reference>
<proteinExistence type="predicted"/>
<dbReference type="AlphaFoldDB" id="A0A9P5UDV7"/>
<dbReference type="Proteomes" id="UP000772434">
    <property type="component" value="Unassembled WGS sequence"/>
</dbReference>
<name>A0A9P5UDV7_9AGAR</name>
<gene>
    <name evidence="1" type="ORF">BDP27DRAFT_1415350</name>
</gene>
<evidence type="ECO:0000313" key="1">
    <source>
        <dbReference type="EMBL" id="KAF9075572.1"/>
    </source>
</evidence>
<dbReference type="EMBL" id="JADNRY010000009">
    <property type="protein sequence ID" value="KAF9075572.1"/>
    <property type="molecule type" value="Genomic_DNA"/>
</dbReference>
<dbReference type="OrthoDB" id="3060319at2759"/>
<comment type="caution">
    <text evidence="1">The sequence shown here is derived from an EMBL/GenBank/DDBJ whole genome shotgun (WGS) entry which is preliminary data.</text>
</comment>
<protein>
    <submittedName>
        <fullName evidence="1">Uncharacterized protein</fullName>
    </submittedName>
</protein>
<organism evidence="1 2">
    <name type="scientific">Rhodocollybia butyracea</name>
    <dbReference type="NCBI Taxonomy" id="206335"/>
    <lineage>
        <taxon>Eukaryota</taxon>
        <taxon>Fungi</taxon>
        <taxon>Dikarya</taxon>
        <taxon>Basidiomycota</taxon>
        <taxon>Agaricomycotina</taxon>
        <taxon>Agaricomycetes</taxon>
        <taxon>Agaricomycetidae</taxon>
        <taxon>Agaricales</taxon>
        <taxon>Marasmiineae</taxon>
        <taxon>Omphalotaceae</taxon>
        <taxon>Rhodocollybia</taxon>
    </lineage>
</organism>
<keyword evidence="2" id="KW-1185">Reference proteome</keyword>